<organism evidence="2 3">
    <name type="scientific">Symbiodinium microadriaticum</name>
    <name type="common">Dinoflagellate</name>
    <name type="synonym">Zooxanthella microadriatica</name>
    <dbReference type="NCBI Taxonomy" id="2951"/>
    <lineage>
        <taxon>Eukaryota</taxon>
        <taxon>Sar</taxon>
        <taxon>Alveolata</taxon>
        <taxon>Dinophyceae</taxon>
        <taxon>Suessiales</taxon>
        <taxon>Symbiodiniaceae</taxon>
        <taxon>Symbiodinium</taxon>
    </lineage>
</organism>
<dbReference type="PANTHER" id="PTHR45615:SF80">
    <property type="entry name" value="GRIP DOMAIN-CONTAINING PROTEIN"/>
    <property type="match status" value="1"/>
</dbReference>
<comment type="caution">
    <text evidence="2">The sequence shown here is derived from an EMBL/GenBank/DDBJ whole genome shotgun (WGS) entry which is preliminary data.</text>
</comment>
<dbReference type="OrthoDB" id="446105at2759"/>
<dbReference type="PROSITE" id="PS50817">
    <property type="entry name" value="INTEIN_N_TER"/>
    <property type="match status" value="1"/>
</dbReference>
<feature type="region of interest" description="Disordered" evidence="1">
    <location>
        <begin position="195"/>
        <end position="227"/>
    </location>
</feature>
<feature type="region of interest" description="Disordered" evidence="1">
    <location>
        <begin position="619"/>
        <end position="658"/>
    </location>
</feature>
<accession>A0A1Q9CP89</accession>
<proteinExistence type="predicted"/>
<evidence type="ECO:0008006" key="4">
    <source>
        <dbReference type="Google" id="ProtNLM"/>
    </source>
</evidence>
<protein>
    <recommendedName>
        <fullName evidence="4">Hint domain-containing protein</fullName>
    </recommendedName>
</protein>
<dbReference type="SUPFAM" id="SSF51294">
    <property type="entry name" value="Hedgehog/intein (Hint) domain"/>
    <property type="match status" value="1"/>
</dbReference>
<keyword evidence="3" id="KW-1185">Reference proteome</keyword>
<feature type="region of interest" description="Disordered" evidence="1">
    <location>
        <begin position="406"/>
        <end position="436"/>
    </location>
</feature>
<dbReference type="EMBL" id="LSRX01001021">
    <property type="protein sequence ID" value="OLP84753.1"/>
    <property type="molecule type" value="Genomic_DNA"/>
</dbReference>
<dbReference type="InterPro" id="IPR006141">
    <property type="entry name" value="Intein_N"/>
</dbReference>
<sequence>MRSMLSAAHALRGSRGLPELSELCGGFDGAQKAEARPLRTPKLVTGFVEALLACDRRRFPARLQRLCCCRSLGEAVTDLPSTVRHAAMPPQSEATVLWQLTEVPAGWPLATVIDAFLSLAAFDPSYFHVTRACEAVSRRLVDLWASQPAEAQAGLLRGEPRGSVAEQERRAAEYLQWPLIRDRCRELAEKLAQAESQENARKRQKLEEETSERHRLEAELRKSQEEGRDLRNRLAAAEAEVCSKTAELQTAQGESATCKEHCEELATRAAAAESAVVELRQELGQLQEEHGTCQQRCEELVARLEAEAAEHANSKERLSRAEADAAERRMEVERLQEESRGYQERCQQAEAAARLALAESKMELELKNARLQERCEQLQQHLAKAEGQIQVLWEEKATYKERCRQLEREAASPRTPSIQASHTQQGPAPSDDAACRGQASNLTEELGYVLVDDAAASSSALSCSSWFSVGPDCFMPDAIFKTRSGGIEHFLRGRDLQKGSRVVAEDGETMVEVCEVPVLSQAQGFVRLQAEGAMLEVTAEHPVQVPAADDGMDDGEGGGSKPYVEAGKLKKGDLVMLDAGEPAPLTNVVSESGDCEVLKLAFKPNLSVAVFSSPPCILSKGANSKPDPRRGKKCRSRGQRARVEESADDGRASMPNTAGTSTEILLRAAAGLRWCALQDPFAWLSGASHCQRSVQAEFLTAELAGARTTYVYLRGLPAMSARGAGSEDGAEDRGQVQTPSRHSQLSTGE</sequence>
<dbReference type="InterPro" id="IPR036844">
    <property type="entry name" value="Hint_dom_sf"/>
</dbReference>
<dbReference type="AlphaFoldDB" id="A0A1Q9CP89"/>
<feature type="compositionally biased region" description="Basic and acidic residues" evidence="1">
    <location>
        <begin position="641"/>
        <end position="651"/>
    </location>
</feature>
<evidence type="ECO:0000313" key="3">
    <source>
        <dbReference type="Proteomes" id="UP000186817"/>
    </source>
</evidence>
<dbReference type="Proteomes" id="UP000186817">
    <property type="component" value="Unassembled WGS sequence"/>
</dbReference>
<dbReference type="Gene3D" id="2.170.16.10">
    <property type="entry name" value="Hedgehog/Intein (Hint) domain"/>
    <property type="match status" value="1"/>
</dbReference>
<dbReference type="PANTHER" id="PTHR45615">
    <property type="entry name" value="MYOSIN HEAVY CHAIN, NON-MUSCLE"/>
    <property type="match status" value="1"/>
</dbReference>
<feature type="compositionally biased region" description="Basic residues" evidence="1">
    <location>
        <begin position="630"/>
        <end position="640"/>
    </location>
</feature>
<evidence type="ECO:0000256" key="1">
    <source>
        <dbReference type="SAM" id="MobiDB-lite"/>
    </source>
</evidence>
<reference evidence="2 3" key="1">
    <citation type="submission" date="2016-02" db="EMBL/GenBank/DDBJ databases">
        <title>Genome analysis of coral dinoflagellate symbionts highlights evolutionary adaptations to a symbiotic lifestyle.</title>
        <authorList>
            <person name="Aranda M."/>
            <person name="Li Y."/>
            <person name="Liew Y.J."/>
            <person name="Baumgarten S."/>
            <person name="Simakov O."/>
            <person name="Wilson M."/>
            <person name="Piel J."/>
            <person name="Ashoor H."/>
            <person name="Bougouffa S."/>
            <person name="Bajic V.B."/>
            <person name="Ryu T."/>
            <person name="Ravasi T."/>
            <person name="Bayer T."/>
            <person name="Micklem G."/>
            <person name="Kim H."/>
            <person name="Bhak J."/>
            <person name="Lajeunesse T.C."/>
            <person name="Voolstra C.R."/>
        </authorList>
    </citation>
    <scope>NUCLEOTIDE SEQUENCE [LARGE SCALE GENOMIC DNA]</scope>
    <source>
        <strain evidence="2 3">CCMP2467</strain>
    </source>
</reference>
<feature type="compositionally biased region" description="Polar residues" evidence="1">
    <location>
        <begin position="414"/>
        <end position="427"/>
    </location>
</feature>
<feature type="region of interest" description="Disordered" evidence="1">
    <location>
        <begin position="722"/>
        <end position="749"/>
    </location>
</feature>
<feature type="compositionally biased region" description="Polar residues" evidence="1">
    <location>
        <begin position="735"/>
        <end position="749"/>
    </location>
</feature>
<gene>
    <name evidence="2" type="ORF">AK812_SmicGene34343</name>
</gene>
<dbReference type="Gene3D" id="1.10.287.1490">
    <property type="match status" value="1"/>
</dbReference>
<name>A0A1Q9CP89_SYMMI</name>
<dbReference type="GO" id="GO:0016539">
    <property type="term" value="P:intein-mediated protein splicing"/>
    <property type="evidence" value="ECO:0007669"/>
    <property type="project" value="InterPro"/>
</dbReference>
<feature type="compositionally biased region" description="Basic and acidic residues" evidence="1">
    <location>
        <begin position="198"/>
        <end position="227"/>
    </location>
</feature>
<evidence type="ECO:0000313" key="2">
    <source>
        <dbReference type="EMBL" id="OLP84753.1"/>
    </source>
</evidence>